<dbReference type="PANTHER" id="PTHR24559:SF435">
    <property type="entry name" value="RIBONUCLEASE H"/>
    <property type="match status" value="1"/>
</dbReference>
<dbReference type="Gene3D" id="3.10.10.10">
    <property type="entry name" value="HIV Type 1 Reverse Transcriptase, subunit A, domain 1"/>
    <property type="match status" value="1"/>
</dbReference>
<reference evidence="1" key="2">
    <citation type="submission" date="2015-11" db="EMBL/GenBank/DDBJ databases">
        <authorList>
            <person name="Zhang Y."/>
            <person name="Guo Z."/>
        </authorList>
    </citation>
    <scope>NUCLEOTIDE SEQUENCE</scope>
</reference>
<proteinExistence type="predicted"/>
<dbReference type="CDD" id="cd01647">
    <property type="entry name" value="RT_LTR"/>
    <property type="match status" value="1"/>
</dbReference>
<name>A0A068Y154_ECHMU</name>
<dbReference type="STRING" id="6211.A0A068Y154"/>
<dbReference type="EMBL" id="LN902843">
    <property type="protein sequence ID" value="CDS36145.2"/>
    <property type="molecule type" value="Genomic_DNA"/>
</dbReference>
<dbReference type="OrthoDB" id="116078at2759"/>
<protein>
    <submittedName>
        <fullName evidence="1">Histone H2A</fullName>
    </submittedName>
</protein>
<dbReference type="InterPro" id="IPR043128">
    <property type="entry name" value="Rev_trsase/Diguanyl_cyclase"/>
</dbReference>
<dbReference type="InterPro" id="IPR053134">
    <property type="entry name" value="RNA-dir_DNA_polymerase"/>
</dbReference>
<reference evidence="1" key="1">
    <citation type="journal article" date="2013" name="Nature">
        <title>The genomes of four tapeworm species reveal adaptations to parasitism.</title>
        <authorList>
            <person name="Tsai I.J."/>
            <person name="Zarowiecki M."/>
            <person name="Holroyd N."/>
            <person name="Garciarrubio A."/>
            <person name="Sanchez-Flores A."/>
            <person name="Brooks K.L."/>
            <person name="Tracey A."/>
            <person name="Bobes R.J."/>
            <person name="Fragoso G."/>
            <person name="Sciutto E."/>
            <person name="Aslett M."/>
            <person name="Beasley H."/>
            <person name="Bennett H.M."/>
            <person name="Cai J."/>
            <person name="Camicia F."/>
            <person name="Clark R."/>
            <person name="Cucher M."/>
            <person name="De Silva N."/>
            <person name="Day T.A."/>
            <person name="Deplazes P."/>
            <person name="Estrada K."/>
            <person name="Fernandez C."/>
            <person name="Holland P.W."/>
            <person name="Hou J."/>
            <person name="Hu S."/>
            <person name="Huckvale T."/>
            <person name="Hung S.S."/>
            <person name="Kamenetzky L."/>
            <person name="Keane J.A."/>
            <person name="Kiss F."/>
            <person name="Koziol U."/>
            <person name="Lambert O."/>
            <person name="Liu K."/>
            <person name="Luo X."/>
            <person name="Luo Y."/>
            <person name="Macchiaroli N."/>
            <person name="Nichol S."/>
            <person name="Paps J."/>
            <person name="Parkinson J."/>
            <person name="Pouchkina-Stantcheva N."/>
            <person name="Riddiford N."/>
            <person name="Rosenzvit M."/>
            <person name="Salinas G."/>
            <person name="Wasmuth J.D."/>
            <person name="Zamanian M."/>
            <person name="Zheng Y."/>
            <person name="Cai X."/>
            <person name="Soberon X."/>
            <person name="Olson P.D."/>
            <person name="Laclette J.P."/>
            <person name="Brehm K."/>
            <person name="Berriman M."/>
            <person name="Garciarrubio A."/>
            <person name="Bobes R.J."/>
            <person name="Fragoso G."/>
            <person name="Sanchez-Flores A."/>
            <person name="Estrada K."/>
            <person name="Cevallos M.A."/>
            <person name="Morett E."/>
            <person name="Gonzalez V."/>
            <person name="Portillo T."/>
            <person name="Ochoa-Leyva A."/>
            <person name="Jose M.V."/>
            <person name="Sciutto E."/>
            <person name="Landa A."/>
            <person name="Jimenez L."/>
            <person name="Valdes V."/>
            <person name="Carrero J.C."/>
            <person name="Larralde C."/>
            <person name="Morales-Montor J."/>
            <person name="Limon-Lason J."/>
            <person name="Soberon X."/>
            <person name="Laclette J.P."/>
        </authorList>
    </citation>
    <scope>NUCLEOTIDE SEQUENCE [LARGE SCALE GENOMIC DNA]</scope>
</reference>
<keyword evidence="2" id="KW-1185">Reference proteome</keyword>
<sequence>MLIEGETSLKVCIRKETWTVKFIVCPKLACDVIPGADFLPCTKALQNLAQGTFSTQRATGANADTLLPNDDADDICIAFFEAAAVLMNDLDDPCALLLLKYANIFSWQGARLRRTNIVKQTINTRKARPIWQPPRCILPPRRGDVNHPVVEMLRDEITKLSKSPWVPPIASVKKNDGRLQLCVDYRKLNAITKINAFILSHINVSLGSLHGSQWFCTLNLNSGCWQVQVAEADREKTVFLLPNGLYEFLNDALWTVQRGGHLPKPHANSSDWPIPKALHYPS</sequence>
<dbReference type="OMA" id="TRKARPI"/>
<dbReference type="InterPro" id="IPR043502">
    <property type="entry name" value="DNA/RNA_pol_sf"/>
</dbReference>
<gene>
    <name evidence="1" type="ORF">EmuJ_000306200</name>
</gene>
<evidence type="ECO:0000313" key="2">
    <source>
        <dbReference type="Proteomes" id="UP000017246"/>
    </source>
</evidence>
<accession>A0A068Y154</accession>
<dbReference type="SUPFAM" id="SSF56672">
    <property type="entry name" value="DNA/RNA polymerases"/>
    <property type="match status" value="1"/>
</dbReference>
<dbReference type="AlphaFoldDB" id="A0A068Y154"/>
<organism evidence="1 2">
    <name type="scientific">Echinococcus multilocularis</name>
    <name type="common">Fox tapeworm</name>
    <dbReference type="NCBI Taxonomy" id="6211"/>
    <lineage>
        <taxon>Eukaryota</taxon>
        <taxon>Metazoa</taxon>
        <taxon>Spiralia</taxon>
        <taxon>Lophotrochozoa</taxon>
        <taxon>Platyhelminthes</taxon>
        <taxon>Cestoda</taxon>
        <taxon>Eucestoda</taxon>
        <taxon>Cyclophyllidea</taxon>
        <taxon>Taeniidae</taxon>
        <taxon>Echinococcus</taxon>
    </lineage>
</organism>
<dbReference type="Proteomes" id="UP000017246">
    <property type="component" value="Unassembled WGS sequence"/>
</dbReference>
<dbReference type="PANTHER" id="PTHR24559">
    <property type="entry name" value="TRANSPOSON TY3-I GAG-POL POLYPROTEIN"/>
    <property type="match status" value="1"/>
</dbReference>
<dbReference type="Gene3D" id="3.30.70.270">
    <property type="match status" value="1"/>
</dbReference>
<evidence type="ECO:0000313" key="1">
    <source>
        <dbReference type="EMBL" id="CDS36145.2"/>
    </source>
</evidence>